<dbReference type="SUPFAM" id="SSF53756">
    <property type="entry name" value="UDP-Glycosyltransferase/glycogen phosphorylase"/>
    <property type="match status" value="1"/>
</dbReference>
<evidence type="ECO:0000313" key="2">
    <source>
        <dbReference type="EMBL" id="MBS3062713.1"/>
    </source>
</evidence>
<reference evidence="2" key="1">
    <citation type="submission" date="2021-03" db="EMBL/GenBank/DDBJ databases">
        <authorList>
            <person name="Jaffe A."/>
        </authorList>
    </citation>
    <scope>NUCLEOTIDE SEQUENCE</scope>
    <source>
        <strain evidence="2">RIFCSPLOWO2_01_FULL_58_19</strain>
    </source>
</reference>
<evidence type="ECO:0000313" key="3">
    <source>
        <dbReference type="Proteomes" id="UP000678237"/>
    </source>
</evidence>
<dbReference type="Pfam" id="PF13524">
    <property type="entry name" value="Glyco_trans_1_2"/>
    <property type="match status" value="1"/>
</dbReference>
<dbReference type="Proteomes" id="UP000678237">
    <property type="component" value="Unassembled WGS sequence"/>
</dbReference>
<feature type="domain" description="Spore protein YkvP/CgeB glycosyl transferase-like" evidence="1">
    <location>
        <begin position="161"/>
        <end position="276"/>
    </location>
</feature>
<name>A0A8T4L607_9ARCH</name>
<accession>A0A8T4L607</accession>
<evidence type="ECO:0000259" key="1">
    <source>
        <dbReference type="Pfam" id="PF13524"/>
    </source>
</evidence>
<proteinExistence type="predicted"/>
<organism evidence="2 3">
    <name type="scientific">Candidatus Iainarchaeum sp</name>
    <dbReference type="NCBI Taxonomy" id="3101447"/>
    <lineage>
        <taxon>Archaea</taxon>
        <taxon>Candidatus Iainarchaeota</taxon>
        <taxon>Candidatus Iainarchaeia</taxon>
        <taxon>Candidatus Iainarchaeales</taxon>
        <taxon>Candidatus Iainarchaeaceae</taxon>
        <taxon>Candidatus Iainarchaeum</taxon>
    </lineage>
</organism>
<reference evidence="2" key="2">
    <citation type="submission" date="2021-05" db="EMBL/GenBank/DDBJ databases">
        <title>Protein family content uncovers lineage relationships and bacterial pathway maintenance mechanisms in DPANN archaea.</title>
        <authorList>
            <person name="Castelle C.J."/>
            <person name="Meheust R."/>
            <person name="Jaffe A.L."/>
            <person name="Seitz K."/>
            <person name="Gong X."/>
            <person name="Baker B.J."/>
            <person name="Banfield J.F."/>
        </authorList>
    </citation>
    <scope>NUCLEOTIDE SEQUENCE</scope>
    <source>
        <strain evidence="2">RIFCSPLOWO2_01_FULL_58_19</strain>
    </source>
</reference>
<dbReference type="EMBL" id="JAGVWE010000002">
    <property type="protein sequence ID" value="MBS3062713.1"/>
    <property type="molecule type" value="Genomic_DNA"/>
</dbReference>
<sequence length="284" mass="32836">MKIALFYATHRPYCTGGVLHRSLERLGHRVEAFDSIDLEWARTPSQDDFDLYLEVHSSRHYHQLPLPQGPRAYWAIDTHINYSNELAVAKNHDFVFVPHVAGVKKMREDLPKKAADIHLLPLAADEATIYERGLERTLDVAFVGQNSEQRRLFRRFATRNFKNAFIGKAYLNEMGKIYSTTKIGLNYSIANELNLRVFEVLGSGAFLLSNPIPETRTMDAVQEGKHYREYHTLKEMRDLAYYYLRHAEEREALAKAGQKLVLEKHTIRERAKQILAVVKQGPQR</sequence>
<dbReference type="AlphaFoldDB" id="A0A8T4L607"/>
<dbReference type="InterPro" id="IPR055259">
    <property type="entry name" value="YkvP/CgeB_Glyco_trans-like"/>
</dbReference>
<gene>
    <name evidence="2" type="ORF">J4203_02485</name>
</gene>
<protein>
    <submittedName>
        <fullName evidence="2">Glycosyltransferase family 1 protein</fullName>
    </submittedName>
</protein>
<comment type="caution">
    <text evidence="2">The sequence shown here is derived from an EMBL/GenBank/DDBJ whole genome shotgun (WGS) entry which is preliminary data.</text>
</comment>